<evidence type="ECO:0000313" key="3">
    <source>
        <dbReference type="EMBL" id="SBW19242.1"/>
    </source>
</evidence>
<sequence>MATREVEGVHNLGSGGSRAVGSLRQRIPGSSGRNVSQGVGVEVGERQAAIDLDVVVDYGVSIVDLAQTIRGNVVSSVEGMTGLEVTEVNIAIDDIFIPEEDEEQPARVQ</sequence>
<name>A0A1C3NUU7_9ACTN</name>
<proteinExistence type="inferred from homology"/>
<dbReference type="PANTHER" id="PTHR34297:SF3">
    <property type="entry name" value="ALKALINE SHOCK PROTEIN 23"/>
    <property type="match status" value="1"/>
</dbReference>
<gene>
    <name evidence="3" type="ORF">FDG2_1098</name>
</gene>
<comment type="similarity">
    <text evidence="1">Belongs to the asp23 family.</text>
</comment>
<dbReference type="Proteomes" id="UP000199013">
    <property type="component" value="Unassembled WGS sequence"/>
</dbReference>
<evidence type="ECO:0008006" key="5">
    <source>
        <dbReference type="Google" id="ProtNLM"/>
    </source>
</evidence>
<feature type="region of interest" description="Disordered" evidence="2">
    <location>
        <begin position="1"/>
        <end position="38"/>
    </location>
</feature>
<accession>A0A1C3NUU7</accession>
<evidence type="ECO:0000256" key="2">
    <source>
        <dbReference type="SAM" id="MobiDB-lite"/>
    </source>
</evidence>
<dbReference type="AlphaFoldDB" id="A0A1C3NUU7"/>
<evidence type="ECO:0000313" key="4">
    <source>
        <dbReference type="Proteomes" id="UP000199013"/>
    </source>
</evidence>
<dbReference type="EMBL" id="FLUV01000456">
    <property type="protein sequence ID" value="SBW19242.1"/>
    <property type="molecule type" value="Genomic_DNA"/>
</dbReference>
<evidence type="ECO:0000256" key="1">
    <source>
        <dbReference type="ARBA" id="ARBA00005721"/>
    </source>
</evidence>
<organism evidence="3 4">
    <name type="scientific">Candidatus Protofrankia californiensis</name>
    <dbReference type="NCBI Taxonomy" id="1839754"/>
    <lineage>
        <taxon>Bacteria</taxon>
        <taxon>Bacillati</taxon>
        <taxon>Actinomycetota</taxon>
        <taxon>Actinomycetes</taxon>
        <taxon>Frankiales</taxon>
        <taxon>Frankiaceae</taxon>
        <taxon>Protofrankia</taxon>
    </lineage>
</organism>
<dbReference type="InterPro" id="IPR005531">
    <property type="entry name" value="Asp23"/>
</dbReference>
<keyword evidence="4" id="KW-1185">Reference proteome</keyword>
<reference evidence="4" key="1">
    <citation type="submission" date="2016-02" db="EMBL/GenBank/DDBJ databases">
        <authorList>
            <person name="Wibberg D."/>
        </authorList>
    </citation>
    <scope>NUCLEOTIDE SEQUENCE [LARGE SCALE GENOMIC DNA]</scope>
</reference>
<dbReference type="Pfam" id="PF03780">
    <property type="entry name" value="Asp23"/>
    <property type="match status" value="1"/>
</dbReference>
<dbReference type="PANTHER" id="PTHR34297">
    <property type="entry name" value="HYPOTHETICAL CYTOSOLIC PROTEIN-RELATED"/>
    <property type="match status" value="1"/>
</dbReference>
<protein>
    <recommendedName>
        <fullName evidence="5">Alkaline shock protein 23</fullName>
    </recommendedName>
</protein>